<evidence type="ECO:0000256" key="2">
    <source>
        <dbReference type="ARBA" id="ARBA00022729"/>
    </source>
</evidence>
<name>A0ABN2NFJ9_9PSEU</name>
<accession>A0ABN2NFJ9</accession>
<reference evidence="5 6" key="1">
    <citation type="journal article" date="2019" name="Int. J. Syst. Evol. Microbiol.">
        <title>The Global Catalogue of Microorganisms (GCM) 10K type strain sequencing project: providing services to taxonomists for standard genome sequencing and annotation.</title>
        <authorList>
            <consortium name="The Broad Institute Genomics Platform"/>
            <consortium name="The Broad Institute Genome Sequencing Center for Infectious Disease"/>
            <person name="Wu L."/>
            <person name="Ma J."/>
        </authorList>
    </citation>
    <scope>NUCLEOTIDE SEQUENCE [LARGE SCALE GENOMIC DNA]</scope>
    <source>
        <strain evidence="5 6">JCM 16009</strain>
    </source>
</reference>
<evidence type="ECO:0000313" key="5">
    <source>
        <dbReference type="EMBL" id="GAA1867212.1"/>
    </source>
</evidence>
<feature type="signal peptide" evidence="3">
    <location>
        <begin position="1"/>
        <end position="28"/>
    </location>
</feature>
<comment type="caution">
    <text evidence="5">The sequence shown here is derived from an EMBL/GenBank/DDBJ whole genome shotgun (WGS) entry which is preliminary data.</text>
</comment>
<protein>
    <submittedName>
        <fullName evidence="5">ABC transporter substrate-binding protein</fullName>
    </submittedName>
</protein>
<dbReference type="InterPro" id="IPR028082">
    <property type="entry name" value="Peripla_BP_I"/>
</dbReference>
<keyword evidence="6" id="KW-1185">Reference proteome</keyword>
<dbReference type="Gene3D" id="3.40.50.2300">
    <property type="match status" value="2"/>
</dbReference>
<feature type="chain" id="PRO_5046176160" evidence="3">
    <location>
        <begin position="29"/>
        <end position="412"/>
    </location>
</feature>
<evidence type="ECO:0000259" key="4">
    <source>
        <dbReference type="Pfam" id="PF13458"/>
    </source>
</evidence>
<dbReference type="SUPFAM" id="SSF53822">
    <property type="entry name" value="Periplasmic binding protein-like I"/>
    <property type="match status" value="1"/>
</dbReference>
<evidence type="ECO:0000256" key="3">
    <source>
        <dbReference type="SAM" id="SignalP"/>
    </source>
</evidence>
<keyword evidence="2 3" id="KW-0732">Signal</keyword>
<dbReference type="InterPro" id="IPR028081">
    <property type="entry name" value="Leu-bd"/>
</dbReference>
<dbReference type="EMBL" id="BAAAQK010000022">
    <property type="protein sequence ID" value="GAA1867212.1"/>
    <property type="molecule type" value="Genomic_DNA"/>
</dbReference>
<dbReference type="PANTHER" id="PTHR47235">
    <property type="entry name" value="BLR6548 PROTEIN"/>
    <property type="match status" value="1"/>
</dbReference>
<comment type="similarity">
    <text evidence="1">Belongs to the leucine-binding protein family.</text>
</comment>
<proteinExistence type="inferred from homology"/>
<dbReference type="PROSITE" id="PS51257">
    <property type="entry name" value="PROKAR_LIPOPROTEIN"/>
    <property type="match status" value="1"/>
</dbReference>
<evidence type="ECO:0000313" key="6">
    <source>
        <dbReference type="Proteomes" id="UP001500449"/>
    </source>
</evidence>
<organism evidence="5 6">
    <name type="scientific">Pseudonocardia ailaonensis</name>
    <dbReference type="NCBI Taxonomy" id="367279"/>
    <lineage>
        <taxon>Bacteria</taxon>
        <taxon>Bacillati</taxon>
        <taxon>Actinomycetota</taxon>
        <taxon>Actinomycetes</taxon>
        <taxon>Pseudonocardiales</taxon>
        <taxon>Pseudonocardiaceae</taxon>
        <taxon>Pseudonocardia</taxon>
    </lineage>
</organism>
<dbReference type="Pfam" id="PF13458">
    <property type="entry name" value="Peripla_BP_6"/>
    <property type="match status" value="1"/>
</dbReference>
<evidence type="ECO:0000256" key="1">
    <source>
        <dbReference type="ARBA" id="ARBA00010062"/>
    </source>
</evidence>
<dbReference type="RefSeq" id="WP_344423094.1">
    <property type="nucleotide sequence ID" value="NZ_BAAAQK010000022.1"/>
</dbReference>
<dbReference type="CDD" id="cd06341">
    <property type="entry name" value="PBP1_ABC_ligand_binding-like"/>
    <property type="match status" value="1"/>
</dbReference>
<dbReference type="PANTHER" id="PTHR47235:SF1">
    <property type="entry name" value="BLR6548 PROTEIN"/>
    <property type="match status" value="1"/>
</dbReference>
<sequence>MRARTSWVRALVALAVGALALTACGSSASSGSPAGPAGIPIKIGMAVPLTGDTADTAKAQVAVAKAWQDSVNAGGGIGGHPVQILSEDSKASGPVMLGLMKKFVEDEKVSAVVIADTTAEGAVGDYLSQQNVPVIGSSGFDTKLWSKLPNFYSIGTTVPSTLAGQVTVAKALGAKKFGVIVCAEVPACKEAEKVFQPLAAAQGIGYTGLATVASADANYTAACLSQIQQGADFISINVKPAVAVRVMSDCRQQGYTGYFGRNSTGFSQASDEQVPDTKSGLNLNAFPWWANAAPVQNFRDVMKKYAAGTDYRDSGSTSTWTSLELFRKALGSPTGDVTRQTVTDAYSKVKNETLDGLLPMPVTFTAGQPAPKVPCFWLATYTAGADHPTSLASASPGNGVTGDLASACVNPA</sequence>
<feature type="domain" description="Leucine-binding protein" evidence="4">
    <location>
        <begin position="40"/>
        <end position="382"/>
    </location>
</feature>
<dbReference type="Proteomes" id="UP001500449">
    <property type="component" value="Unassembled WGS sequence"/>
</dbReference>
<gene>
    <name evidence="5" type="ORF">GCM10009836_54520</name>
</gene>